<sequence>MEKYVLIVAVQEEVTTVYYKTIFKYLEVRQAVLNCYLAFFLQNPQFIIAFKKPF</sequence>
<dbReference type="EMBL" id="VSSQ01012625">
    <property type="protein sequence ID" value="MPM49669.1"/>
    <property type="molecule type" value="Genomic_DNA"/>
</dbReference>
<accession>A0A645A913</accession>
<name>A0A645A913_9ZZZZ</name>
<organism evidence="1">
    <name type="scientific">bioreactor metagenome</name>
    <dbReference type="NCBI Taxonomy" id="1076179"/>
    <lineage>
        <taxon>unclassified sequences</taxon>
        <taxon>metagenomes</taxon>
        <taxon>ecological metagenomes</taxon>
    </lineage>
</organism>
<reference evidence="1" key="1">
    <citation type="submission" date="2019-08" db="EMBL/GenBank/DDBJ databases">
        <authorList>
            <person name="Kucharzyk K."/>
            <person name="Murdoch R.W."/>
            <person name="Higgins S."/>
            <person name="Loffler F."/>
        </authorList>
    </citation>
    <scope>NUCLEOTIDE SEQUENCE</scope>
</reference>
<proteinExistence type="predicted"/>
<gene>
    <name evidence="1" type="ORF">SDC9_96399</name>
</gene>
<evidence type="ECO:0000313" key="1">
    <source>
        <dbReference type="EMBL" id="MPM49669.1"/>
    </source>
</evidence>
<protein>
    <submittedName>
        <fullName evidence="1">Uncharacterized protein</fullName>
    </submittedName>
</protein>
<dbReference type="AlphaFoldDB" id="A0A645A913"/>
<comment type="caution">
    <text evidence="1">The sequence shown here is derived from an EMBL/GenBank/DDBJ whole genome shotgun (WGS) entry which is preliminary data.</text>
</comment>